<dbReference type="InterPro" id="IPR050833">
    <property type="entry name" value="Poly_Biosynth_Transport"/>
</dbReference>
<evidence type="ECO:0000256" key="5">
    <source>
        <dbReference type="ARBA" id="ARBA00022989"/>
    </source>
</evidence>
<sequence>MDLLRSLVPAHEDGDGLTSKVLSGGAWVSSLNVLNRLLETFKLIVLARLLSPSDFGLMGIALLALAALEQLSQLGVDQALIQEEKDDIDQYLSTAWSLKIVRAVLIISVLYVASSAISNILGEPQAGPILQVIGITYLFRAFMNPATVYFEKNLDFHKFFSLRFSSVFVDVIVAIAFGFVFQNVWALVAGILARHLTQLIVSYRIDPFRPSLELDTEKAKELFGFGKWIWASGITTFVSTQGDDGFVVWLLGADALGFYQMAFRLSNAPATEVSKVISKVAFPTYSALQNQKQRLRRTYLNTLEITFYLTVPMAVGILVVAPEFTVVVLGEEWIPIVPALQVMAVAGFVRGIATTGGAIFRGTGAPEWDFRMNLLRAITILLTIWPLTNYMGITGAAISITLGIGITIPVWLVVSRRIISARYSQYATRAVIPCISSGLMAIAVQATLSEDIVGLLAGILTGVLCYFLFSTLLYRYIRPHPISVLKDFTGSPES</sequence>
<keyword evidence="9" id="KW-1185">Reference proteome</keyword>
<evidence type="ECO:0000256" key="6">
    <source>
        <dbReference type="ARBA" id="ARBA00023136"/>
    </source>
</evidence>
<accession>A0A1M5J9I3</accession>
<dbReference type="Proteomes" id="UP000184357">
    <property type="component" value="Unassembled WGS sequence"/>
</dbReference>
<organism evidence="8 9">
    <name type="scientific">Halobaculum gomorrense</name>
    <dbReference type="NCBI Taxonomy" id="43928"/>
    <lineage>
        <taxon>Archaea</taxon>
        <taxon>Methanobacteriati</taxon>
        <taxon>Methanobacteriota</taxon>
        <taxon>Stenosarchaea group</taxon>
        <taxon>Halobacteria</taxon>
        <taxon>Halobacteriales</taxon>
        <taxon>Haloferacaceae</taxon>
        <taxon>Halobaculum</taxon>
    </lineage>
</organism>
<evidence type="ECO:0000256" key="1">
    <source>
        <dbReference type="ARBA" id="ARBA00004651"/>
    </source>
</evidence>
<keyword evidence="4 7" id="KW-0812">Transmembrane</keyword>
<reference evidence="8 9" key="1">
    <citation type="submission" date="2016-11" db="EMBL/GenBank/DDBJ databases">
        <authorList>
            <person name="Jaros S."/>
            <person name="Januszkiewicz K."/>
            <person name="Wedrychowicz H."/>
        </authorList>
    </citation>
    <scope>NUCLEOTIDE SEQUENCE [LARGE SCALE GENOMIC DNA]</scope>
    <source>
        <strain evidence="8 9">DSM 9297</strain>
    </source>
</reference>
<keyword evidence="6 7" id="KW-0472">Membrane</keyword>
<feature type="transmembrane region" description="Helical" evidence="7">
    <location>
        <begin position="45"/>
        <end position="68"/>
    </location>
</feature>
<comment type="similarity">
    <text evidence="2">Belongs to the polysaccharide synthase family.</text>
</comment>
<evidence type="ECO:0000256" key="7">
    <source>
        <dbReference type="SAM" id="Phobius"/>
    </source>
</evidence>
<gene>
    <name evidence="8" type="ORF">SAMN05443636_0006</name>
</gene>
<evidence type="ECO:0000256" key="3">
    <source>
        <dbReference type="ARBA" id="ARBA00022475"/>
    </source>
</evidence>
<proteinExistence type="inferred from homology"/>
<feature type="transmembrane region" description="Helical" evidence="7">
    <location>
        <begin position="426"/>
        <end position="446"/>
    </location>
</feature>
<dbReference type="GO" id="GO:0005886">
    <property type="term" value="C:plasma membrane"/>
    <property type="evidence" value="ECO:0007669"/>
    <property type="project" value="UniProtKB-SubCell"/>
</dbReference>
<evidence type="ECO:0000256" key="2">
    <source>
        <dbReference type="ARBA" id="ARBA00007430"/>
    </source>
</evidence>
<evidence type="ECO:0000313" key="8">
    <source>
        <dbReference type="EMBL" id="SHG37141.1"/>
    </source>
</evidence>
<feature type="transmembrane region" description="Helical" evidence="7">
    <location>
        <begin position="167"/>
        <end position="193"/>
    </location>
</feature>
<dbReference type="RefSeq" id="WP_073306272.1">
    <property type="nucleotide sequence ID" value="NZ_FQWV01000001.1"/>
</dbReference>
<feature type="transmembrane region" description="Helical" evidence="7">
    <location>
        <begin position="452"/>
        <end position="477"/>
    </location>
</feature>
<protein>
    <submittedName>
        <fullName evidence="8">Polysaccharide transporter, PST family</fullName>
    </submittedName>
</protein>
<dbReference type="AlphaFoldDB" id="A0A1M5J9I3"/>
<keyword evidence="3" id="KW-1003">Cell membrane</keyword>
<keyword evidence="5 7" id="KW-1133">Transmembrane helix</keyword>
<dbReference type="Pfam" id="PF13440">
    <property type="entry name" value="Polysacc_synt_3"/>
    <property type="match status" value="1"/>
</dbReference>
<name>A0A1M5J9I3_9EURY</name>
<feature type="transmembrane region" description="Helical" evidence="7">
    <location>
        <begin position="100"/>
        <end position="122"/>
    </location>
</feature>
<comment type="subcellular location">
    <subcellularLocation>
        <location evidence="1">Cell membrane</location>
        <topology evidence="1">Multi-pass membrane protein</topology>
    </subcellularLocation>
</comment>
<evidence type="ECO:0000313" key="9">
    <source>
        <dbReference type="Proteomes" id="UP000184357"/>
    </source>
</evidence>
<feature type="transmembrane region" description="Helical" evidence="7">
    <location>
        <begin position="299"/>
        <end position="321"/>
    </location>
</feature>
<feature type="transmembrane region" description="Helical" evidence="7">
    <location>
        <begin position="397"/>
        <end position="414"/>
    </location>
</feature>
<evidence type="ECO:0000256" key="4">
    <source>
        <dbReference type="ARBA" id="ARBA00022692"/>
    </source>
</evidence>
<dbReference type="OrthoDB" id="202076at2157"/>
<feature type="transmembrane region" description="Helical" evidence="7">
    <location>
        <begin position="129"/>
        <end position="147"/>
    </location>
</feature>
<dbReference type="CDD" id="cd13127">
    <property type="entry name" value="MATE_tuaB_like"/>
    <property type="match status" value="1"/>
</dbReference>
<dbReference type="PANTHER" id="PTHR30250">
    <property type="entry name" value="PST FAMILY PREDICTED COLANIC ACID TRANSPORTER"/>
    <property type="match status" value="1"/>
</dbReference>
<dbReference type="STRING" id="43928.SAMN05443636_0006"/>
<dbReference type="PANTHER" id="PTHR30250:SF10">
    <property type="entry name" value="LIPOPOLYSACCHARIDE BIOSYNTHESIS PROTEIN WZXC"/>
    <property type="match status" value="1"/>
</dbReference>
<dbReference type="EMBL" id="FQWV01000001">
    <property type="protein sequence ID" value="SHG37141.1"/>
    <property type="molecule type" value="Genomic_DNA"/>
</dbReference>